<dbReference type="Proteomes" id="UP000814033">
    <property type="component" value="Unassembled WGS sequence"/>
</dbReference>
<evidence type="ECO:0000313" key="1">
    <source>
        <dbReference type="EMBL" id="KAI0039475.1"/>
    </source>
</evidence>
<sequence length="383" mass="42329">MTQARILRSLRCTETFIDGESSGSLQVQRVVLSHPTSCRKLSDLGSLPGSWISWQQRRKQLVRLNMRNNLTHPKLPPRPTMLQSPTRICRATCLAEGPGSLLIRRYVLNSLRRSLQMQDLRSLCPRLDKHSGVHRSEPTRRSRYVRTVSTSDPPAAHSGPGIAMPLRPSVAFVLVIDRRHLVPEQTGATQRWIPWMQEVGAGVWGMSLEMERITEAAASATRALAQRLYRRQLPDDKPDLHEKDAPYHFPRGAVPSDFRGFDTGRFAGNTYPGCGCRGTAGASACLIAVVQVCIRHARSCGSMSGVGEFSRNDCKRPDPRSTWHRSKGPRQTFRVSVPEHAAAESHCAGCDDGGSTLVARAPGGSHTVHAVFLVSSVLAERFF</sequence>
<reference evidence="1" key="2">
    <citation type="journal article" date="2022" name="New Phytol.">
        <title>Evolutionary transition to the ectomycorrhizal habit in the genomes of a hyperdiverse lineage of mushroom-forming fungi.</title>
        <authorList>
            <person name="Looney B."/>
            <person name="Miyauchi S."/>
            <person name="Morin E."/>
            <person name="Drula E."/>
            <person name="Courty P.E."/>
            <person name="Kohler A."/>
            <person name="Kuo A."/>
            <person name="LaButti K."/>
            <person name="Pangilinan J."/>
            <person name="Lipzen A."/>
            <person name="Riley R."/>
            <person name="Andreopoulos W."/>
            <person name="He G."/>
            <person name="Johnson J."/>
            <person name="Nolan M."/>
            <person name="Tritt A."/>
            <person name="Barry K.W."/>
            <person name="Grigoriev I.V."/>
            <person name="Nagy L.G."/>
            <person name="Hibbett D."/>
            <person name="Henrissat B."/>
            <person name="Matheny P.B."/>
            <person name="Labbe J."/>
            <person name="Martin F.M."/>
        </authorList>
    </citation>
    <scope>NUCLEOTIDE SEQUENCE</scope>
    <source>
        <strain evidence="1">FP105234-sp</strain>
    </source>
</reference>
<comment type="caution">
    <text evidence="1">The sequence shown here is derived from an EMBL/GenBank/DDBJ whole genome shotgun (WGS) entry which is preliminary data.</text>
</comment>
<keyword evidence="2" id="KW-1185">Reference proteome</keyword>
<proteinExistence type="predicted"/>
<name>A0ACB8R5V4_9AGAM</name>
<organism evidence="1 2">
    <name type="scientific">Auriscalpium vulgare</name>
    <dbReference type="NCBI Taxonomy" id="40419"/>
    <lineage>
        <taxon>Eukaryota</taxon>
        <taxon>Fungi</taxon>
        <taxon>Dikarya</taxon>
        <taxon>Basidiomycota</taxon>
        <taxon>Agaricomycotina</taxon>
        <taxon>Agaricomycetes</taxon>
        <taxon>Russulales</taxon>
        <taxon>Auriscalpiaceae</taxon>
        <taxon>Auriscalpium</taxon>
    </lineage>
</organism>
<evidence type="ECO:0000313" key="2">
    <source>
        <dbReference type="Proteomes" id="UP000814033"/>
    </source>
</evidence>
<reference evidence="1" key="1">
    <citation type="submission" date="2021-02" db="EMBL/GenBank/DDBJ databases">
        <authorList>
            <consortium name="DOE Joint Genome Institute"/>
            <person name="Ahrendt S."/>
            <person name="Looney B.P."/>
            <person name="Miyauchi S."/>
            <person name="Morin E."/>
            <person name="Drula E."/>
            <person name="Courty P.E."/>
            <person name="Chicoki N."/>
            <person name="Fauchery L."/>
            <person name="Kohler A."/>
            <person name="Kuo A."/>
            <person name="Labutti K."/>
            <person name="Pangilinan J."/>
            <person name="Lipzen A."/>
            <person name="Riley R."/>
            <person name="Andreopoulos W."/>
            <person name="He G."/>
            <person name="Johnson J."/>
            <person name="Barry K.W."/>
            <person name="Grigoriev I.V."/>
            <person name="Nagy L."/>
            <person name="Hibbett D."/>
            <person name="Henrissat B."/>
            <person name="Matheny P.B."/>
            <person name="Labbe J."/>
            <person name="Martin F."/>
        </authorList>
    </citation>
    <scope>NUCLEOTIDE SEQUENCE</scope>
    <source>
        <strain evidence="1">FP105234-sp</strain>
    </source>
</reference>
<accession>A0ACB8R5V4</accession>
<gene>
    <name evidence="1" type="ORF">FA95DRAFT_1019715</name>
</gene>
<dbReference type="EMBL" id="MU276300">
    <property type="protein sequence ID" value="KAI0039475.1"/>
    <property type="molecule type" value="Genomic_DNA"/>
</dbReference>
<protein>
    <submittedName>
        <fullName evidence="1">Uncharacterized protein</fullName>
    </submittedName>
</protein>